<name>A0A0A6P883_9GAMM</name>
<organism evidence="4 5">
    <name type="scientific">Candidatus Thiomargarita nelsonii</name>
    <dbReference type="NCBI Taxonomy" id="1003181"/>
    <lineage>
        <taxon>Bacteria</taxon>
        <taxon>Pseudomonadati</taxon>
        <taxon>Pseudomonadota</taxon>
        <taxon>Gammaproteobacteria</taxon>
        <taxon>Thiotrichales</taxon>
        <taxon>Thiotrichaceae</taxon>
        <taxon>Thiomargarita</taxon>
    </lineage>
</organism>
<proteinExistence type="inferred from homology"/>
<feature type="domain" description="Initiator Rep protein WH1" evidence="3">
    <location>
        <begin position="26"/>
        <end position="173"/>
    </location>
</feature>
<protein>
    <recommendedName>
        <fullName evidence="3">Initiator Rep protein WH1 domain-containing protein</fullName>
    </recommendedName>
</protein>
<comment type="caution">
    <text evidence="4">The sequence shown here is derived from an EMBL/GenBank/DDBJ whole genome shotgun (WGS) entry which is preliminary data.</text>
</comment>
<dbReference type="Proteomes" id="UP000030428">
    <property type="component" value="Unassembled WGS sequence"/>
</dbReference>
<dbReference type="SUPFAM" id="SSF46785">
    <property type="entry name" value="Winged helix' DNA-binding domain"/>
    <property type="match status" value="2"/>
</dbReference>
<evidence type="ECO:0000256" key="2">
    <source>
        <dbReference type="SAM" id="Coils"/>
    </source>
</evidence>
<evidence type="ECO:0000313" key="5">
    <source>
        <dbReference type="Proteomes" id="UP000030428"/>
    </source>
</evidence>
<dbReference type="EMBL" id="JSZA02000028">
    <property type="protein sequence ID" value="KHD06597.1"/>
    <property type="molecule type" value="Genomic_DNA"/>
</dbReference>
<gene>
    <name evidence="4" type="ORF">PN36_09325</name>
</gene>
<feature type="coiled-coil region" evidence="2">
    <location>
        <begin position="374"/>
        <end position="401"/>
    </location>
</feature>
<dbReference type="GO" id="GO:0003887">
    <property type="term" value="F:DNA-directed DNA polymerase activity"/>
    <property type="evidence" value="ECO:0007669"/>
    <property type="project" value="InterPro"/>
</dbReference>
<reference evidence="4 5" key="1">
    <citation type="journal article" date="2016" name="Front. Microbiol.">
        <title>Single-Cell (Meta-)Genomics of a Dimorphic Candidatus Thiomargarita nelsonii Reveals Genomic Plasticity.</title>
        <authorList>
            <person name="Flood B.E."/>
            <person name="Fliss P."/>
            <person name="Jones D.S."/>
            <person name="Dick G.J."/>
            <person name="Jain S."/>
            <person name="Kaster A.K."/>
            <person name="Winkel M."/>
            <person name="Mussmann M."/>
            <person name="Bailey J."/>
        </authorList>
    </citation>
    <scope>NUCLEOTIDE SEQUENCE [LARGE SCALE GENOMIC DNA]</scope>
    <source>
        <strain evidence="4">Hydrate Ridge</strain>
    </source>
</reference>
<dbReference type="InterPro" id="IPR036388">
    <property type="entry name" value="WH-like_DNA-bd_sf"/>
</dbReference>
<dbReference type="InterPro" id="IPR000525">
    <property type="entry name" value="Initiator_Rep_WH1"/>
</dbReference>
<dbReference type="Pfam" id="PF21205">
    <property type="entry name" value="Rep3_C"/>
    <property type="match status" value="1"/>
</dbReference>
<comment type="similarity">
    <text evidence="1">Belongs to the initiator RepB protein family.</text>
</comment>
<dbReference type="Gene3D" id="1.10.10.10">
    <property type="entry name" value="Winged helix-like DNA-binding domain superfamily/Winged helix DNA-binding domain"/>
    <property type="match status" value="2"/>
</dbReference>
<evidence type="ECO:0000313" key="4">
    <source>
        <dbReference type="EMBL" id="KHD06597.1"/>
    </source>
</evidence>
<dbReference type="InterPro" id="IPR036390">
    <property type="entry name" value="WH_DNA-bd_sf"/>
</dbReference>
<sequence length="483" mass="56444">MIEMQKTTDIQNLVDIIKIDEQKLVVTQANALARSAQEMTLQEKRLLLLAISQIRQNDQKFVKYRIPITTIKNYLDIETKAVYKRTQEITEKLMSRVLHIDDENGNWEKFQWVSYCKYFSKKQSEIGEACIEIQIHEHLRPMLLNLRKHFGSVPLLQIAPMPSVNSIRVFEILWFSSMKLIKTQLSFWLDSLKKRLSLENKYTNFRDFRRDILQRAQKDCAKYSPLIFTWEEEKKGRKIVRLHFTLQGNAKYNEPPALPDFILDNTSPVPQIIPEQPNSSTPPHNDAFDKVPSNYKLLEEQGIADEKIQELIAHHSTNIISNNIKLIRQKHAVGKIPDGQISSWTIKAIIEDWYGENFQKTPFEETQDAKQKVVNKQKRQADEKQKERLTLEKRFNEEKSKAIDALLNDERFKANNLADEQAEFLKQHIEGIPILNKIYLKSGFDAPMIIGPFRNFVANIYLPAYSNLVTWCARNNIDLEKFA</sequence>
<evidence type="ECO:0000259" key="3">
    <source>
        <dbReference type="Pfam" id="PF01051"/>
    </source>
</evidence>
<keyword evidence="5" id="KW-1185">Reference proteome</keyword>
<keyword evidence="2" id="KW-0175">Coiled coil</keyword>
<dbReference type="AlphaFoldDB" id="A0A0A6P883"/>
<accession>A0A0A6P883</accession>
<dbReference type="Pfam" id="PF01051">
    <property type="entry name" value="Rep3_N"/>
    <property type="match status" value="1"/>
</dbReference>
<evidence type="ECO:0000256" key="1">
    <source>
        <dbReference type="ARBA" id="ARBA00038283"/>
    </source>
</evidence>
<dbReference type="GO" id="GO:0006270">
    <property type="term" value="P:DNA replication initiation"/>
    <property type="evidence" value="ECO:0007669"/>
    <property type="project" value="InterPro"/>
</dbReference>